<dbReference type="GeneID" id="9926119"/>
<dbReference type="Pfam" id="PF02739">
    <property type="entry name" value="5_3_exonuc_N"/>
    <property type="match status" value="1"/>
</dbReference>
<feature type="domain" description="5'-3' exonuclease alpha-helical arch N-terminal" evidence="1">
    <location>
        <begin position="56"/>
        <end position="174"/>
    </location>
</feature>
<gene>
    <name evidence="3" type="primary">rnh</name>
    <name evidence="3" type="ORF">Acj61p229</name>
</gene>
<dbReference type="Pfam" id="PF09293">
    <property type="entry name" value="RNaseH_C"/>
    <property type="match status" value="2"/>
</dbReference>
<feature type="domain" description="T4 RNase H C-terminal" evidence="2">
    <location>
        <begin position="274"/>
        <end position="354"/>
    </location>
</feature>
<dbReference type="InterPro" id="IPR036279">
    <property type="entry name" value="5-3_exonuclease_C_sf"/>
</dbReference>
<evidence type="ECO:0000313" key="4">
    <source>
        <dbReference type="Proteomes" id="UP000008730"/>
    </source>
</evidence>
<dbReference type="SUPFAM" id="SSF47807">
    <property type="entry name" value="5' to 3' exonuclease, C-terminal subdomain"/>
    <property type="match status" value="2"/>
</dbReference>
<dbReference type="KEGG" id="vg:9926119"/>
<dbReference type="GO" id="GO:0003677">
    <property type="term" value="F:DNA binding"/>
    <property type="evidence" value="ECO:0007669"/>
    <property type="project" value="InterPro"/>
</dbReference>
<protein>
    <submittedName>
        <fullName evidence="3">RNaseH ribonuclease</fullName>
    </submittedName>
</protein>
<dbReference type="Gene3D" id="3.40.50.1010">
    <property type="entry name" value="5'-nuclease"/>
    <property type="match status" value="1"/>
</dbReference>
<dbReference type="Proteomes" id="UP000008730">
    <property type="component" value="Segment"/>
</dbReference>
<evidence type="ECO:0000259" key="1">
    <source>
        <dbReference type="Pfam" id="PF02739"/>
    </source>
</evidence>
<keyword evidence="4" id="KW-1185">Reference proteome</keyword>
<feature type="domain" description="T4 RNase H C-terminal" evidence="2">
    <location>
        <begin position="185"/>
        <end position="244"/>
    </location>
</feature>
<dbReference type="Gene3D" id="1.10.150.20">
    <property type="entry name" value="5' to 3' exonuclease, C-terminal subdomain"/>
    <property type="match status" value="1"/>
</dbReference>
<accession>E5E4L0</accession>
<name>E5E4L0_9CAUD</name>
<dbReference type="OrthoDB" id="4856at10239"/>
<dbReference type="InterPro" id="IPR029060">
    <property type="entry name" value="PIN-like_dom_sf"/>
</dbReference>
<evidence type="ECO:0000313" key="3">
    <source>
        <dbReference type="EMBL" id="ADG36194.1"/>
    </source>
</evidence>
<sequence>MNLDHLFDDKEGVLLVDLSQIALATVMQTYEPGMKFTVHEVRHMILSTLKHNAFKFKNEGFNKVVICVDNARYGYWRRQEQDYYKRNRAIAREESAETFDWDGYFEGLSTTIQELKDYMPYIVLDVNHAEADDCIAVLAKYLTTTGNFKVRIISSDGDFTQLHKLQDVDQYSPMQKKFVKVKTKSPEMDCMVKILKGDRKDCVAAIKVRGDFWLNYEVDVERTPPTSTSYIEAMVGKTDEQVYETIHAEVMKKVGHKKHGVTEALKLIKLQGLKSEDFEPFINDNEKLGKFIADAQFIRFKQNRVLIDFDYIRQDMVDAILETYKNYKPAPRGKMYGYFVKSGMSKLLKDINQF</sequence>
<dbReference type="GO" id="GO:0033567">
    <property type="term" value="P:DNA replication, Okazaki fragment processing"/>
    <property type="evidence" value="ECO:0007669"/>
    <property type="project" value="InterPro"/>
</dbReference>
<reference evidence="3 4" key="1">
    <citation type="journal article" date="2010" name="Virol. J.">
        <title>Genomes of the T4-related bacteriophages as windows on microbial genome evolution.</title>
        <authorList>
            <person name="Petrov V.M."/>
            <person name="Ratnayaka S."/>
            <person name="Nolan J.M."/>
            <person name="Miller E.S."/>
            <person name="Karam J.D."/>
        </authorList>
    </citation>
    <scope>NUCLEOTIDE SEQUENCE [LARGE SCALE GENOMIC DNA]</scope>
</reference>
<dbReference type="SUPFAM" id="SSF88723">
    <property type="entry name" value="PIN domain-like"/>
    <property type="match status" value="1"/>
</dbReference>
<dbReference type="InterPro" id="IPR020046">
    <property type="entry name" value="5-3_exonucl_a-hlix_arch_N"/>
</dbReference>
<evidence type="ECO:0000259" key="2">
    <source>
        <dbReference type="Pfam" id="PF09293"/>
    </source>
</evidence>
<dbReference type="InterPro" id="IPR038969">
    <property type="entry name" value="FEN"/>
</dbReference>
<dbReference type="GO" id="GO:0017108">
    <property type="term" value="F:5'-flap endonuclease activity"/>
    <property type="evidence" value="ECO:0007669"/>
    <property type="project" value="InterPro"/>
</dbReference>
<dbReference type="InterPro" id="IPR036276">
    <property type="entry name" value="T4_RNaseH_C"/>
</dbReference>
<organism evidence="3 4">
    <name type="scientific">Acinetobacter phage Acj61</name>
    <dbReference type="NCBI Taxonomy" id="760732"/>
    <lineage>
        <taxon>Viruses</taxon>
        <taxon>Duplodnaviria</taxon>
        <taxon>Heunggongvirae</taxon>
        <taxon>Uroviricota</taxon>
        <taxon>Caudoviricetes</taxon>
        <taxon>Pantevenvirales</taxon>
        <taxon>Straboviridae</taxon>
        <taxon>Twarogvirinae</taxon>
        <taxon>Lasallevirus</taxon>
        <taxon>Lasallevirus Acj61</taxon>
        <taxon>Acinetobacter virus Acj61</taxon>
    </lineage>
</organism>
<dbReference type="EMBL" id="GU911519">
    <property type="protein sequence ID" value="ADG36194.1"/>
    <property type="molecule type" value="Genomic_DNA"/>
</dbReference>
<dbReference type="PANTHER" id="PTHR42646:SF2">
    <property type="entry name" value="5'-3' EXONUCLEASE FAMILY PROTEIN"/>
    <property type="match status" value="1"/>
</dbReference>
<dbReference type="PANTHER" id="PTHR42646">
    <property type="entry name" value="FLAP ENDONUCLEASE XNI"/>
    <property type="match status" value="1"/>
</dbReference>
<dbReference type="RefSeq" id="YP_004009846.1">
    <property type="nucleotide sequence ID" value="NC_014661.1"/>
</dbReference>
<proteinExistence type="predicted"/>